<evidence type="ECO:0000256" key="1">
    <source>
        <dbReference type="ARBA" id="ARBA00004651"/>
    </source>
</evidence>
<protein>
    <recommendedName>
        <fullName evidence="7">Polysaccharide chain length determinant N-terminal domain-containing protein</fullName>
    </recommendedName>
</protein>
<evidence type="ECO:0000259" key="7">
    <source>
        <dbReference type="Pfam" id="PF02706"/>
    </source>
</evidence>
<feature type="domain" description="Polysaccharide chain length determinant N-terminal" evidence="7">
    <location>
        <begin position="11"/>
        <end position="101"/>
    </location>
</feature>
<evidence type="ECO:0000256" key="3">
    <source>
        <dbReference type="ARBA" id="ARBA00022692"/>
    </source>
</evidence>
<sequence length="296" mass="33249">MSPITPGLILQWFIKDIKKIILFSVLFAAISVVYALSLPNTYSSSGKVASNLSGSKSMGGALSSLGGLASLAGVSLGGDGLSPEVLKEMLNSTSFLTSFIKTYQLEKEVMAAESYDPVTDKFTYDEKVYDIKSGQWVREYKFPQSLVPDGTELVEKFKESFRTDYDRKTKLISLSYTSLSPEFSEKVLKDLIFHFNNYLRKSDAEDSASNIKYLKEQLAKSSYREVKVALQQIMEEQYKKLALAETREQYALRVIESPMMAAKKSGPKRAFICIAITLFGTLFSILILWSIRIFRL</sequence>
<accession>A0AAE9Z0R7</accession>
<keyword evidence="3 6" id="KW-0812">Transmembrane</keyword>
<evidence type="ECO:0000256" key="6">
    <source>
        <dbReference type="SAM" id="Phobius"/>
    </source>
</evidence>
<evidence type="ECO:0000256" key="2">
    <source>
        <dbReference type="ARBA" id="ARBA00022475"/>
    </source>
</evidence>
<feature type="transmembrane region" description="Helical" evidence="6">
    <location>
        <begin position="20"/>
        <end position="38"/>
    </location>
</feature>
<proteinExistence type="predicted"/>
<feature type="transmembrane region" description="Helical" evidence="6">
    <location>
        <begin position="270"/>
        <end position="291"/>
    </location>
</feature>
<dbReference type="RefSeq" id="WP_152647031.1">
    <property type="nucleotide sequence ID" value="NZ_CP059733.1"/>
</dbReference>
<name>A0AAE9Z0R7_9GAMM</name>
<evidence type="ECO:0000256" key="5">
    <source>
        <dbReference type="ARBA" id="ARBA00023136"/>
    </source>
</evidence>
<evidence type="ECO:0000256" key="4">
    <source>
        <dbReference type="ARBA" id="ARBA00022989"/>
    </source>
</evidence>
<gene>
    <name evidence="8" type="ORF">SG34_021570</name>
</gene>
<dbReference type="AlphaFoldDB" id="A0AAE9Z0R7"/>
<evidence type="ECO:0000313" key="9">
    <source>
        <dbReference type="Proteomes" id="UP000032352"/>
    </source>
</evidence>
<keyword evidence="9" id="KW-1185">Reference proteome</keyword>
<dbReference type="EMBL" id="CP059733">
    <property type="protein sequence ID" value="WDE03935.1"/>
    <property type="molecule type" value="Genomic_DNA"/>
</dbReference>
<dbReference type="Proteomes" id="UP000032352">
    <property type="component" value="Chromosome"/>
</dbReference>
<keyword evidence="4 6" id="KW-1133">Transmembrane helix</keyword>
<dbReference type="InterPro" id="IPR050445">
    <property type="entry name" value="Bact_polysacc_biosynth/exp"/>
</dbReference>
<dbReference type="InterPro" id="IPR003856">
    <property type="entry name" value="LPS_length_determ_N"/>
</dbReference>
<reference evidence="8 9" key="1">
    <citation type="journal article" date="2015" name="Genome Announc.">
        <title>Draft Genome Sequences of Marine Isolates of Thalassomonas viridans and Thalassomonas actiniarum.</title>
        <authorList>
            <person name="Olonade I."/>
            <person name="van Zyl L.J."/>
            <person name="Trindade M."/>
        </authorList>
    </citation>
    <scope>NUCLEOTIDE SEQUENCE [LARGE SCALE GENOMIC DNA]</scope>
    <source>
        <strain evidence="8 9">XOM25</strain>
    </source>
</reference>
<keyword evidence="2" id="KW-1003">Cell membrane</keyword>
<dbReference type="GO" id="GO:0004713">
    <property type="term" value="F:protein tyrosine kinase activity"/>
    <property type="evidence" value="ECO:0007669"/>
    <property type="project" value="TreeGrafter"/>
</dbReference>
<reference evidence="8 9" key="2">
    <citation type="journal article" date="2022" name="Mar. Drugs">
        <title>Bioassay-Guided Fractionation Leads to the Detection of Cholic Acid Generated by the Rare Thalassomonas sp.</title>
        <authorList>
            <person name="Pheiffer F."/>
            <person name="Schneider Y.K."/>
            <person name="Hansen E.H."/>
            <person name="Andersen J.H."/>
            <person name="Isaksson J."/>
            <person name="Busche T."/>
            <person name="R C."/>
            <person name="Kalinowski J."/>
            <person name="Zyl L.V."/>
            <person name="Trindade M."/>
        </authorList>
    </citation>
    <scope>NUCLEOTIDE SEQUENCE [LARGE SCALE GENOMIC DNA]</scope>
    <source>
        <strain evidence="8 9">XOM25</strain>
    </source>
</reference>
<dbReference type="GO" id="GO:0005886">
    <property type="term" value="C:plasma membrane"/>
    <property type="evidence" value="ECO:0007669"/>
    <property type="project" value="UniProtKB-SubCell"/>
</dbReference>
<keyword evidence="5 6" id="KW-0472">Membrane</keyword>
<organism evidence="8 9">
    <name type="scientific">Thalassomonas viridans</name>
    <dbReference type="NCBI Taxonomy" id="137584"/>
    <lineage>
        <taxon>Bacteria</taxon>
        <taxon>Pseudomonadati</taxon>
        <taxon>Pseudomonadota</taxon>
        <taxon>Gammaproteobacteria</taxon>
        <taxon>Alteromonadales</taxon>
        <taxon>Colwelliaceae</taxon>
        <taxon>Thalassomonas</taxon>
    </lineage>
</organism>
<dbReference type="PANTHER" id="PTHR32309:SF13">
    <property type="entry name" value="FERRIC ENTEROBACTIN TRANSPORT PROTEIN FEPE"/>
    <property type="match status" value="1"/>
</dbReference>
<dbReference type="KEGG" id="tvd:SG34_021570"/>
<dbReference type="Pfam" id="PF02706">
    <property type="entry name" value="Wzz"/>
    <property type="match status" value="1"/>
</dbReference>
<evidence type="ECO:0000313" key="8">
    <source>
        <dbReference type="EMBL" id="WDE03935.1"/>
    </source>
</evidence>
<dbReference type="PANTHER" id="PTHR32309">
    <property type="entry name" value="TYROSINE-PROTEIN KINASE"/>
    <property type="match status" value="1"/>
</dbReference>
<comment type="subcellular location">
    <subcellularLocation>
        <location evidence="1">Cell membrane</location>
        <topology evidence="1">Multi-pass membrane protein</topology>
    </subcellularLocation>
</comment>